<dbReference type="Proteomes" id="UP000886653">
    <property type="component" value="Unassembled WGS sequence"/>
</dbReference>
<dbReference type="GO" id="GO:0003676">
    <property type="term" value="F:nucleic acid binding"/>
    <property type="evidence" value="ECO:0007669"/>
    <property type="project" value="InterPro"/>
</dbReference>
<sequence length="145" mass="15876">MWLGIWPQHKQEETKKLIELQGKEAEDKGALVVTTDGSKIPDKGQDAAAVSGIGLLTMAFQPASAFSNNEMELLGMSQAFTSLKRLLNIDIVTDKPTTLAIWAAHKPLTNIASQYVSIIVRRIVIRPALSVVPLCFYCTLSHNAK</sequence>
<accession>A0A9P6NW11</accession>
<protein>
    <submittedName>
        <fullName evidence="1">Uncharacterized protein</fullName>
    </submittedName>
</protein>
<gene>
    <name evidence="1" type="ORF">CROQUDRAFT_542631</name>
</gene>
<dbReference type="Gene3D" id="3.30.420.10">
    <property type="entry name" value="Ribonuclease H-like superfamily/Ribonuclease H"/>
    <property type="match status" value="1"/>
</dbReference>
<dbReference type="InterPro" id="IPR036397">
    <property type="entry name" value="RNaseH_sf"/>
</dbReference>
<comment type="caution">
    <text evidence="1">The sequence shown here is derived from an EMBL/GenBank/DDBJ whole genome shotgun (WGS) entry which is preliminary data.</text>
</comment>
<dbReference type="AlphaFoldDB" id="A0A9P6NW11"/>
<dbReference type="InterPro" id="IPR012337">
    <property type="entry name" value="RNaseH-like_sf"/>
</dbReference>
<evidence type="ECO:0000313" key="2">
    <source>
        <dbReference type="Proteomes" id="UP000886653"/>
    </source>
</evidence>
<proteinExistence type="predicted"/>
<reference evidence="1" key="1">
    <citation type="submission" date="2013-11" db="EMBL/GenBank/DDBJ databases">
        <title>Genome sequence of the fusiform rust pathogen reveals effectors for host alternation and coevolution with pine.</title>
        <authorList>
            <consortium name="DOE Joint Genome Institute"/>
            <person name="Smith K."/>
            <person name="Pendleton A."/>
            <person name="Kubisiak T."/>
            <person name="Anderson C."/>
            <person name="Salamov A."/>
            <person name="Aerts A."/>
            <person name="Riley R."/>
            <person name="Clum A."/>
            <person name="Lindquist E."/>
            <person name="Ence D."/>
            <person name="Campbell M."/>
            <person name="Kronenberg Z."/>
            <person name="Feau N."/>
            <person name="Dhillon B."/>
            <person name="Hamelin R."/>
            <person name="Burleigh J."/>
            <person name="Smith J."/>
            <person name="Yandell M."/>
            <person name="Nelson C."/>
            <person name="Grigoriev I."/>
            <person name="Davis J."/>
        </authorList>
    </citation>
    <scope>NUCLEOTIDE SEQUENCE</scope>
    <source>
        <strain evidence="1">G11</strain>
    </source>
</reference>
<name>A0A9P6NW11_9BASI</name>
<evidence type="ECO:0000313" key="1">
    <source>
        <dbReference type="EMBL" id="KAG0151427.1"/>
    </source>
</evidence>
<dbReference type="EMBL" id="MU167213">
    <property type="protein sequence ID" value="KAG0151427.1"/>
    <property type="molecule type" value="Genomic_DNA"/>
</dbReference>
<organism evidence="1 2">
    <name type="scientific">Cronartium quercuum f. sp. fusiforme G11</name>
    <dbReference type="NCBI Taxonomy" id="708437"/>
    <lineage>
        <taxon>Eukaryota</taxon>
        <taxon>Fungi</taxon>
        <taxon>Dikarya</taxon>
        <taxon>Basidiomycota</taxon>
        <taxon>Pucciniomycotina</taxon>
        <taxon>Pucciniomycetes</taxon>
        <taxon>Pucciniales</taxon>
        <taxon>Coleosporiaceae</taxon>
        <taxon>Cronartium</taxon>
    </lineage>
</organism>
<dbReference type="SUPFAM" id="SSF53098">
    <property type="entry name" value="Ribonuclease H-like"/>
    <property type="match status" value="1"/>
</dbReference>
<dbReference type="OrthoDB" id="2507389at2759"/>
<keyword evidence="2" id="KW-1185">Reference proteome</keyword>